<reference evidence="11" key="2">
    <citation type="submission" date="2023-07" db="EMBL/GenBank/DDBJ databases">
        <title>Yangia mangrovi SAOS 153D genome.</title>
        <authorList>
            <person name="Verma A."/>
            <person name="Pal Y."/>
            <person name="Sundharam S."/>
            <person name="Bisht B."/>
            <person name="Srinivasan K."/>
        </authorList>
    </citation>
    <scope>NUCLEOTIDE SEQUENCE [LARGE SCALE GENOMIC DNA]</scope>
    <source>
        <strain evidence="11">SAOS 153D</strain>
    </source>
</reference>
<evidence type="ECO:0000313" key="11">
    <source>
        <dbReference type="Proteomes" id="UP000217448"/>
    </source>
</evidence>
<accession>A0A2A3JY36</accession>
<dbReference type="Pfam" id="PF08281">
    <property type="entry name" value="Sigma70_r4_2"/>
    <property type="match status" value="1"/>
</dbReference>
<dbReference type="GO" id="GO:0006352">
    <property type="term" value="P:DNA-templated transcription initiation"/>
    <property type="evidence" value="ECO:0007669"/>
    <property type="project" value="InterPro"/>
</dbReference>
<evidence type="ECO:0000313" key="10">
    <source>
        <dbReference type="EMBL" id="PBD20116.1"/>
    </source>
</evidence>
<evidence type="ECO:0000256" key="4">
    <source>
        <dbReference type="ARBA" id="ARBA00023125"/>
    </source>
</evidence>
<keyword evidence="11" id="KW-1185">Reference proteome</keyword>
<organism evidence="10">
    <name type="scientific">Alloyangia mangrovi</name>
    <dbReference type="NCBI Taxonomy" id="1779329"/>
    <lineage>
        <taxon>Bacteria</taxon>
        <taxon>Pseudomonadati</taxon>
        <taxon>Pseudomonadota</taxon>
        <taxon>Alphaproteobacteria</taxon>
        <taxon>Rhodobacterales</taxon>
        <taxon>Roseobacteraceae</taxon>
        <taxon>Alloyangia</taxon>
    </lineage>
</organism>
<dbReference type="Gene3D" id="1.10.10.10">
    <property type="entry name" value="Winged helix-like DNA-binding domain superfamily/Winged helix DNA-binding domain"/>
    <property type="match status" value="1"/>
</dbReference>
<dbReference type="InterPro" id="IPR007627">
    <property type="entry name" value="RNA_pol_sigma70_r2"/>
</dbReference>
<keyword evidence="3 6" id="KW-0731">Sigma factor</keyword>
<dbReference type="InterPro" id="IPR013324">
    <property type="entry name" value="RNA_pol_sigma_r3/r4-like"/>
</dbReference>
<evidence type="ECO:0000256" key="5">
    <source>
        <dbReference type="ARBA" id="ARBA00023163"/>
    </source>
</evidence>
<dbReference type="InterPro" id="IPR013249">
    <property type="entry name" value="RNA_pol_sigma70_r4_t2"/>
</dbReference>
<dbReference type="PANTHER" id="PTHR43133:SF62">
    <property type="entry name" value="RNA POLYMERASE SIGMA FACTOR SIGZ"/>
    <property type="match status" value="1"/>
</dbReference>
<dbReference type="Gene3D" id="1.10.1740.10">
    <property type="match status" value="1"/>
</dbReference>
<dbReference type="PANTHER" id="PTHR43133">
    <property type="entry name" value="RNA POLYMERASE ECF-TYPE SIGMA FACTO"/>
    <property type="match status" value="1"/>
</dbReference>
<dbReference type="InterPro" id="IPR014284">
    <property type="entry name" value="RNA_pol_sigma-70_dom"/>
</dbReference>
<dbReference type="InterPro" id="IPR000838">
    <property type="entry name" value="RNA_pol_sigma70_ECF_CS"/>
</dbReference>
<proteinExistence type="inferred from homology"/>
<dbReference type="Pfam" id="PF04542">
    <property type="entry name" value="Sigma70_r2"/>
    <property type="match status" value="1"/>
</dbReference>
<protein>
    <recommendedName>
        <fullName evidence="6">RNA polymerase sigma factor</fullName>
    </recommendedName>
</protein>
<evidence type="ECO:0000256" key="1">
    <source>
        <dbReference type="ARBA" id="ARBA00010641"/>
    </source>
</evidence>
<comment type="similarity">
    <text evidence="1 6">Belongs to the sigma-70 factor family. ECF subfamily.</text>
</comment>
<sequence length="221" mass="25435">MSLDGRLTTPDAFDAFQPEGSGSVNVVLRRRSKESRVTPAERSEQTQWLLAVRDQRDREAFGRLFDFFAPRLKAMLIRGGLRDGSAEDVVQDVMISVWNKASQFDPHRAEASAWIYRIARNRQIDLYRRKPLPEPELLQEPESSEPDAPQILAMEQEAAQLREALQKLRPEQIEALRHAYMDELPHSEISRITGLPLGTIKSRIRLGLDRLRRDLTDLRPQ</sequence>
<dbReference type="SUPFAM" id="SSF88946">
    <property type="entry name" value="Sigma2 domain of RNA polymerase sigma factors"/>
    <property type="match status" value="1"/>
</dbReference>
<dbReference type="NCBIfam" id="TIGR02937">
    <property type="entry name" value="sigma70-ECF"/>
    <property type="match status" value="1"/>
</dbReference>
<reference evidence="10" key="1">
    <citation type="submission" date="2017-09" db="EMBL/GenBank/DDBJ databases">
        <title>Yangia sp. SAOS 153D whole genome sequencing.</title>
        <authorList>
            <person name="Verma A."/>
            <person name="Krishnamurthi S."/>
        </authorList>
    </citation>
    <scope>NUCLEOTIDE SEQUENCE [LARGE SCALE GENOMIC DNA]</scope>
    <source>
        <strain evidence="10">SAOS 153D</strain>
    </source>
</reference>
<dbReference type="EMBL" id="NTHN01000074">
    <property type="protein sequence ID" value="PBD20116.1"/>
    <property type="molecule type" value="Genomic_DNA"/>
</dbReference>
<dbReference type="PROSITE" id="PS01063">
    <property type="entry name" value="SIGMA70_ECF"/>
    <property type="match status" value="1"/>
</dbReference>
<dbReference type="AlphaFoldDB" id="A0A2A3JY36"/>
<evidence type="ECO:0000259" key="8">
    <source>
        <dbReference type="Pfam" id="PF08281"/>
    </source>
</evidence>
<gene>
    <name evidence="9" type="ORF">CLG85_025445</name>
    <name evidence="10" type="ORF">CLG85_05730</name>
</gene>
<dbReference type="GO" id="GO:0016987">
    <property type="term" value="F:sigma factor activity"/>
    <property type="evidence" value="ECO:0007669"/>
    <property type="project" value="UniProtKB-KW"/>
</dbReference>
<evidence type="ECO:0000256" key="3">
    <source>
        <dbReference type="ARBA" id="ARBA00023082"/>
    </source>
</evidence>
<name>A0A2A3JY36_9RHOB</name>
<dbReference type="SUPFAM" id="SSF88659">
    <property type="entry name" value="Sigma3 and sigma4 domains of RNA polymerase sigma factors"/>
    <property type="match status" value="1"/>
</dbReference>
<dbReference type="GO" id="GO:0003677">
    <property type="term" value="F:DNA binding"/>
    <property type="evidence" value="ECO:0007669"/>
    <property type="project" value="UniProtKB-KW"/>
</dbReference>
<keyword evidence="2 6" id="KW-0805">Transcription regulation</keyword>
<dbReference type="InterPro" id="IPR036388">
    <property type="entry name" value="WH-like_DNA-bd_sf"/>
</dbReference>
<evidence type="ECO:0000259" key="7">
    <source>
        <dbReference type="Pfam" id="PF04542"/>
    </source>
</evidence>
<dbReference type="InterPro" id="IPR039425">
    <property type="entry name" value="RNA_pol_sigma-70-like"/>
</dbReference>
<evidence type="ECO:0000256" key="6">
    <source>
        <dbReference type="RuleBase" id="RU000716"/>
    </source>
</evidence>
<feature type="domain" description="RNA polymerase sigma factor 70 region 4 type 2" evidence="8">
    <location>
        <begin position="160"/>
        <end position="211"/>
    </location>
</feature>
<evidence type="ECO:0000313" key="9">
    <source>
        <dbReference type="EMBL" id="MCT4373457.1"/>
    </source>
</evidence>
<feature type="domain" description="RNA polymerase sigma-70 region 2" evidence="7">
    <location>
        <begin position="69"/>
        <end position="130"/>
    </location>
</feature>
<dbReference type="CDD" id="cd06171">
    <property type="entry name" value="Sigma70_r4"/>
    <property type="match status" value="1"/>
</dbReference>
<keyword evidence="4 6" id="KW-0238">DNA-binding</keyword>
<dbReference type="OrthoDB" id="9784272at2"/>
<dbReference type="InterPro" id="IPR013325">
    <property type="entry name" value="RNA_pol_sigma_r2"/>
</dbReference>
<dbReference type="EMBL" id="NTHN02000090">
    <property type="protein sequence ID" value="MCT4373457.1"/>
    <property type="molecule type" value="Genomic_DNA"/>
</dbReference>
<comment type="caution">
    <text evidence="10">The sequence shown here is derived from an EMBL/GenBank/DDBJ whole genome shotgun (WGS) entry which is preliminary data.</text>
</comment>
<keyword evidence="5 6" id="KW-0804">Transcription</keyword>
<dbReference type="Proteomes" id="UP000217448">
    <property type="component" value="Unassembled WGS sequence"/>
</dbReference>
<reference evidence="9" key="3">
    <citation type="submission" date="2024-05" db="EMBL/GenBank/DDBJ databases">
        <title>Yangia mangrovi SAOS 153D genome.</title>
        <authorList>
            <person name="Verma A."/>
            <person name="Pal Y."/>
            <person name="Sundharam S."/>
            <person name="Bisht B."/>
            <person name="Srinivasan K."/>
        </authorList>
    </citation>
    <scope>NUCLEOTIDE SEQUENCE</scope>
    <source>
        <strain evidence="9">SAOS 153D</strain>
    </source>
</reference>
<evidence type="ECO:0000256" key="2">
    <source>
        <dbReference type="ARBA" id="ARBA00023015"/>
    </source>
</evidence>